<dbReference type="InterPro" id="IPR006880">
    <property type="entry name" value="INO80B_C"/>
</dbReference>
<gene>
    <name evidence="3" type="ORF">BN860_00848g</name>
</gene>
<feature type="compositionally biased region" description="Acidic residues" evidence="1">
    <location>
        <begin position="22"/>
        <end position="33"/>
    </location>
</feature>
<accession>A0A8J2WZ85</accession>
<dbReference type="OrthoDB" id="2021186at2759"/>
<feature type="region of interest" description="Disordered" evidence="1">
    <location>
        <begin position="1"/>
        <end position="179"/>
    </location>
</feature>
<evidence type="ECO:0000313" key="4">
    <source>
        <dbReference type="Proteomes" id="UP000019375"/>
    </source>
</evidence>
<feature type="compositionally biased region" description="Basic residues" evidence="1">
    <location>
        <begin position="40"/>
        <end position="50"/>
    </location>
</feature>
<name>A0A8J2WZ85_ZYGB2</name>
<evidence type="ECO:0000256" key="1">
    <source>
        <dbReference type="SAM" id="MobiDB-lite"/>
    </source>
</evidence>
<feature type="compositionally biased region" description="Low complexity" evidence="1">
    <location>
        <begin position="51"/>
        <end position="62"/>
    </location>
</feature>
<feature type="compositionally biased region" description="Basic and acidic residues" evidence="1">
    <location>
        <begin position="170"/>
        <end position="179"/>
    </location>
</feature>
<dbReference type="Pfam" id="PF04795">
    <property type="entry name" value="PAPA-1"/>
    <property type="match status" value="1"/>
</dbReference>
<evidence type="ECO:0000313" key="3">
    <source>
        <dbReference type="EMBL" id="CDF89295.1"/>
    </source>
</evidence>
<feature type="compositionally biased region" description="Basic and acidic residues" evidence="1">
    <location>
        <begin position="222"/>
        <end position="231"/>
    </location>
</feature>
<keyword evidence="4" id="KW-1185">Reference proteome</keyword>
<dbReference type="GO" id="GO:0031011">
    <property type="term" value="C:Ino80 complex"/>
    <property type="evidence" value="ECO:0007669"/>
    <property type="project" value="InterPro"/>
</dbReference>
<evidence type="ECO:0000259" key="2">
    <source>
        <dbReference type="SMART" id="SM01406"/>
    </source>
</evidence>
<dbReference type="SMART" id="SM01406">
    <property type="entry name" value="PAPA-1"/>
    <property type="match status" value="1"/>
</dbReference>
<feature type="compositionally biased region" description="Acidic residues" evidence="1">
    <location>
        <begin position="70"/>
        <end position="80"/>
    </location>
</feature>
<feature type="domain" description="INO80 complex subunit B-like conserved region" evidence="2">
    <location>
        <begin position="179"/>
        <end position="267"/>
    </location>
</feature>
<organism evidence="3 4">
    <name type="scientific">Zygosaccharomyces bailii (strain CLIB 213 / ATCC 58445 / CBS 680 / BCRC 21525 / NBRC 1098 / NCYC 1416 / NRRL Y-2227)</name>
    <dbReference type="NCBI Taxonomy" id="1333698"/>
    <lineage>
        <taxon>Eukaryota</taxon>
        <taxon>Fungi</taxon>
        <taxon>Dikarya</taxon>
        <taxon>Ascomycota</taxon>
        <taxon>Saccharomycotina</taxon>
        <taxon>Saccharomycetes</taxon>
        <taxon>Saccharomycetales</taxon>
        <taxon>Saccharomycetaceae</taxon>
        <taxon>Zygosaccharomyces</taxon>
    </lineage>
</organism>
<sequence length="267" mass="30376">MDSDYSDVASEGSEVPYQPGADEQDDDDEEYVEVAESQRKPKARATKRSKSSASSASKPVATRNRSKEQGEDDFEEEELEDRVSSSKRRNLLRGVPDEDDETEETPDTKLPSEEGDLQTEPPSDQVELEDESAPQSAAPDDEEELRENTEDAIKGANRSKMLTDLLGDGNVRKSLTEEEVQLRRAENARKRKNLSEKRLEEEKQETINKLLRRRAGKSRSHLPREDDKESLGEASNFYKPRRPYITKGMNRTLRSRNGDCYCLCEKT</sequence>
<proteinExistence type="predicted"/>
<feature type="compositionally biased region" description="Basic residues" evidence="1">
    <location>
        <begin position="210"/>
        <end position="221"/>
    </location>
</feature>
<reference evidence="4" key="1">
    <citation type="journal article" date="2013" name="Genome Announc.">
        <title>Genome sequence of the food spoilage yeast Zygosaccharomyces bailii CLIB 213(T).</title>
        <authorList>
            <person name="Galeote V."/>
            <person name="Bigey F."/>
            <person name="Devillers H."/>
            <person name="Neuveglise C."/>
            <person name="Dequin S."/>
        </authorList>
    </citation>
    <scope>NUCLEOTIDE SEQUENCE [LARGE SCALE GENOMIC DNA]</scope>
    <source>
        <strain evidence="4">CLIB 213 / ATCC 58445 / CBS 680 / CCRC 21525 / NBRC 1098 / NCYC 1416 / NRRL Y-2227</strain>
    </source>
</reference>
<feature type="region of interest" description="Disordered" evidence="1">
    <location>
        <begin position="210"/>
        <end position="235"/>
    </location>
</feature>
<dbReference type="AlphaFoldDB" id="A0A8J2WZ85"/>
<protein>
    <submittedName>
        <fullName evidence="3">ZYBA0S04-00848g1_1</fullName>
    </submittedName>
</protein>
<dbReference type="Proteomes" id="UP000019375">
    <property type="component" value="Unassembled WGS sequence"/>
</dbReference>
<dbReference type="EMBL" id="HG316457">
    <property type="protein sequence ID" value="CDF89295.1"/>
    <property type="molecule type" value="Genomic_DNA"/>
</dbReference>